<dbReference type="InterPro" id="IPR024079">
    <property type="entry name" value="MetalloPept_cat_dom_sf"/>
</dbReference>
<dbReference type="Proteomes" id="UP000466442">
    <property type="component" value="Unassembled WGS sequence"/>
</dbReference>
<evidence type="ECO:0000256" key="7">
    <source>
        <dbReference type="RuleBase" id="RU003435"/>
    </source>
</evidence>
<feature type="coiled-coil region" evidence="8">
    <location>
        <begin position="129"/>
        <end position="156"/>
    </location>
</feature>
<evidence type="ECO:0000256" key="3">
    <source>
        <dbReference type="ARBA" id="ARBA00022723"/>
    </source>
</evidence>
<evidence type="ECO:0000259" key="10">
    <source>
        <dbReference type="Pfam" id="PF01432"/>
    </source>
</evidence>
<dbReference type="InterPro" id="IPR034005">
    <property type="entry name" value="M3A_DCP"/>
</dbReference>
<dbReference type="GO" id="GO:0004222">
    <property type="term" value="F:metalloendopeptidase activity"/>
    <property type="evidence" value="ECO:0007669"/>
    <property type="project" value="UniProtKB-EC"/>
</dbReference>
<dbReference type="AlphaFoldDB" id="A0A6A4JUT9"/>
<dbReference type="Gene3D" id="3.40.390.10">
    <property type="entry name" value="Collagenase (Catalytic Domain)"/>
    <property type="match status" value="1"/>
</dbReference>
<keyword evidence="8" id="KW-0175">Coiled coil</keyword>
<keyword evidence="4 7" id="KW-0378">Hydrolase</keyword>
<reference evidence="11" key="1">
    <citation type="journal article" date="2021" name="Mol. Ecol. Resour.">
        <title>Apolygus lucorum genome provides insights into omnivorousness and mesophyll feeding.</title>
        <authorList>
            <person name="Liu Y."/>
            <person name="Liu H."/>
            <person name="Wang H."/>
            <person name="Huang T."/>
            <person name="Liu B."/>
            <person name="Yang B."/>
            <person name="Yin L."/>
            <person name="Li B."/>
            <person name="Zhang Y."/>
            <person name="Zhang S."/>
            <person name="Jiang F."/>
            <person name="Zhang X."/>
            <person name="Ren Y."/>
            <person name="Wang B."/>
            <person name="Wang S."/>
            <person name="Lu Y."/>
            <person name="Wu K."/>
            <person name="Fan W."/>
            <person name="Wang G."/>
        </authorList>
    </citation>
    <scope>NUCLEOTIDE SEQUENCE</scope>
    <source>
        <strain evidence="11">12Hb</strain>
    </source>
</reference>
<feature type="compositionally biased region" description="Basic and acidic residues" evidence="9">
    <location>
        <begin position="34"/>
        <end position="61"/>
    </location>
</feature>
<organism evidence="11 12">
    <name type="scientific">Apolygus lucorum</name>
    <name type="common">Small green plant bug</name>
    <name type="synonym">Lygocoris lucorum</name>
    <dbReference type="NCBI Taxonomy" id="248454"/>
    <lineage>
        <taxon>Eukaryota</taxon>
        <taxon>Metazoa</taxon>
        <taxon>Ecdysozoa</taxon>
        <taxon>Arthropoda</taxon>
        <taxon>Hexapoda</taxon>
        <taxon>Insecta</taxon>
        <taxon>Pterygota</taxon>
        <taxon>Neoptera</taxon>
        <taxon>Paraneoptera</taxon>
        <taxon>Hemiptera</taxon>
        <taxon>Heteroptera</taxon>
        <taxon>Panheteroptera</taxon>
        <taxon>Cimicomorpha</taxon>
        <taxon>Miridae</taxon>
        <taxon>Mirini</taxon>
        <taxon>Apolygus</taxon>
    </lineage>
</organism>
<keyword evidence="12" id="KW-1185">Reference proteome</keyword>
<keyword evidence="3 7" id="KW-0479">Metal-binding</keyword>
<dbReference type="OrthoDB" id="534666at2759"/>
<evidence type="ECO:0000256" key="9">
    <source>
        <dbReference type="SAM" id="MobiDB-lite"/>
    </source>
</evidence>
<dbReference type="GO" id="GO:0006508">
    <property type="term" value="P:proteolysis"/>
    <property type="evidence" value="ECO:0007669"/>
    <property type="project" value="UniProtKB-KW"/>
</dbReference>
<comment type="caution">
    <text evidence="11">The sequence shown here is derived from an EMBL/GenBank/DDBJ whole genome shotgun (WGS) entry which is preliminary data.</text>
</comment>
<dbReference type="Gene3D" id="1.10.1370.10">
    <property type="entry name" value="Neurolysin, domain 3"/>
    <property type="match status" value="1"/>
</dbReference>
<dbReference type="InterPro" id="IPR001567">
    <property type="entry name" value="Pept_M3A_M3B_dom"/>
</dbReference>
<feature type="domain" description="Peptidase M3A/M3B catalytic" evidence="10">
    <location>
        <begin position="329"/>
        <end position="777"/>
    </location>
</feature>
<dbReference type="PANTHER" id="PTHR11804">
    <property type="entry name" value="PROTEASE M3 THIMET OLIGOPEPTIDASE-RELATED"/>
    <property type="match status" value="1"/>
</dbReference>
<keyword evidence="5 7" id="KW-0862">Zinc</keyword>
<proteinExistence type="inferred from homology"/>
<comment type="similarity">
    <text evidence="1 7">Belongs to the peptidase M3 family.</text>
</comment>
<dbReference type="PANTHER" id="PTHR11804:SF83">
    <property type="entry name" value="LD37516P"/>
    <property type="match status" value="1"/>
</dbReference>
<feature type="region of interest" description="Disordered" evidence="9">
    <location>
        <begin position="29"/>
        <end position="64"/>
    </location>
</feature>
<accession>A0A6A4JUT9</accession>
<evidence type="ECO:0000313" key="12">
    <source>
        <dbReference type="Proteomes" id="UP000466442"/>
    </source>
</evidence>
<sequence>MRPSSNLGIKAVSGFDDEDSSTLIRIIPNPEENQYAREPRVRRINISEHRQRQDNKQKDMEENFGYPPTMAVSMLGKKLLSNNLPRIYQQVRNGYIVLLPEVDPDQVDKNPLYKGGLPDIENLNKEKCISTLGNAILELERTVREVENEVVANKEDFDVFEHVVEPLEEKGVQMDSMWGLAKVFYLTDNSKMPPESYMSIHERARKARGAKFNSRIIYNAFKKCDTSKCTEEEQRLVAKYISEGRLNGLDLGSSQRESFTNASIELATEKEQFRNRVKVSSKIFRHTIHDSTVTKDFPEDLLRSMVRRPKDSHSGPWDVTLDPSVAQKFLEYCPERRLRWNLWMAGRQVASQHMGLGNEYSNSVTMEKIRSLRRNIAKNLGYESYAHMSMVTKMAGSLENVRKTLNNLLTSFKPVQLEELTSLEDFAADKGFEGVLELWDIPFWERKQRTFLYHWDDAEMKDFFPLERVLSGLMKITSEAFNLRFELNRNHQAWHPDIQLYNIYESDSKKPVAGLYLDPYCRNGKIYVPGGTLSGIRPACRAIGPSPPLAALIFNFSPPEDGKPTLLNFDEVDNLFKKFGQALQHLLSSVNYSDVSGMSNIEWDAVEVVSNFMSHWATQPNVLKEISGHYSSNEALPVDNLEKSRNHFIGHKMIKEIYLANLDLELHTSRDFWLAVTKRVWSEHFPFKFEPNDAHPLSFTEAMSDQFSAAYFSKIWAKMLAADAFNTFITESKEPSNDVGSRFRDTFLGFGGSVDPSEVFRRFQGRDPTPEAFIKHVSS</sequence>
<dbReference type="EMBL" id="WIXP02000011">
    <property type="protein sequence ID" value="KAF6203158.1"/>
    <property type="molecule type" value="Genomic_DNA"/>
</dbReference>
<dbReference type="Pfam" id="PF01432">
    <property type="entry name" value="Peptidase_M3"/>
    <property type="match status" value="1"/>
</dbReference>
<evidence type="ECO:0000256" key="1">
    <source>
        <dbReference type="ARBA" id="ARBA00006040"/>
    </source>
</evidence>
<comment type="cofactor">
    <cofactor evidence="7">
        <name>Zn(2+)</name>
        <dbReference type="ChEBI" id="CHEBI:29105"/>
    </cofactor>
    <text evidence="7">Binds 1 zinc ion.</text>
</comment>
<dbReference type="InterPro" id="IPR024077">
    <property type="entry name" value="Neurolysin/TOP_dom2"/>
</dbReference>
<dbReference type="InterPro" id="IPR045090">
    <property type="entry name" value="Pept_M3A_M3B"/>
</dbReference>
<dbReference type="GO" id="GO:0046872">
    <property type="term" value="F:metal ion binding"/>
    <property type="evidence" value="ECO:0007669"/>
    <property type="project" value="UniProtKB-UniRule"/>
</dbReference>
<evidence type="ECO:0000256" key="4">
    <source>
        <dbReference type="ARBA" id="ARBA00022801"/>
    </source>
</evidence>
<protein>
    <recommendedName>
        <fullName evidence="10">Peptidase M3A/M3B catalytic domain-containing protein</fullName>
    </recommendedName>
</protein>
<evidence type="ECO:0000256" key="2">
    <source>
        <dbReference type="ARBA" id="ARBA00022670"/>
    </source>
</evidence>
<dbReference type="SUPFAM" id="SSF55486">
    <property type="entry name" value="Metalloproteases ('zincins'), catalytic domain"/>
    <property type="match status" value="1"/>
</dbReference>
<evidence type="ECO:0000256" key="6">
    <source>
        <dbReference type="ARBA" id="ARBA00023049"/>
    </source>
</evidence>
<evidence type="ECO:0000256" key="8">
    <source>
        <dbReference type="SAM" id="Coils"/>
    </source>
</evidence>
<evidence type="ECO:0000313" key="11">
    <source>
        <dbReference type="EMBL" id="KAF6203158.1"/>
    </source>
</evidence>
<evidence type="ECO:0000256" key="5">
    <source>
        <dbReference type="ARBA" id="ARBA00022833"/>
    </source>
</evidence>
<keyword evidence="2 7" id="KW-0645">Protease</keyword>
<dbReference type="Gene3D" id="1.10.1370.40">
    <property type="match status" value="1"/>
</dbReference>
<dbReference type="CDD" id="cd06456">
    <property type="entry name" value="M3A_DCP"/>
    <property type="match status" value="1"/>
</dbReference>
<gene>
    <name evidence="11" type="ORF">GE061_003575</name>
</gene>
<name>A0A6A4JUT9_APOLU</name>
<keyword evidence="6 7" id="KW-0482">Metalloprotease</keyword>